<keyword evidence="1" id="KW-0175">Coiled coil</keyword>
<feature type="coiled-coil region" evidence="1">
    <location>
        <begin position="165"/>
        <end position="199"/>
    </location>
</feature>
<feature type="region of interest" description="Disordered" evidence="2">
    <location>
        <begin position="208"/>
        <end position="291"/>
    </location>
</feature>
<accession>A0ABR3BIB6</accession>
<comment type="caution">
    <text evidence="3">The sequence shown here is derived from an EMBL/GenBank/DDBJ whole genome shotgun (WGS) entry which is preliminary data.</text>
</comment>
<feature type="compositionally biased region" description="Polar residues" evidence="2">
    <location>
        <begin position="273"/>
        <end position="286"/>
    </location>
</feature>
<protein>
    <submittedName>
        <fullName evidence="3">Uncharacterized protein</fullName>
    </submittedName>
</protein>
<evidence type="ECO:0000313" key="3">
    <source>
        <dbReference type="EMBL" id="KAL0240444.1"/>
    </source>
</evidence>
<feature type="region of interest" description="Disordered" evidence="2">
    <location>
        <begin position="85"/>
        <end position="123"/>
    </location>
</feature>
<feature type="compositionally biased region" description="Low complexity" evidence="2">
    <location>
        <begin position="239"/>
        <end position="266"/>
    </location>
</feature>
<feature type="compositionally biased region" description="Basic and acidic residues" evidence="2">
    <location>
        <begin position="140"/>
        <end position="149"/>
    </location>
</feature>
<keyword evidence="4" id="KW-1185">Reference proteome</keyword>
<sequence>MSHELSPLFDLENSPASPLSPSLASSPSLPSSKLKRLSLVAKPRTLSLYIEREIPVSTASVKNMIPPHISSTSTGNRRQIRHSVTGSPAGITYSPSPVGTGGSTSASSMDMRNGENLHPSRGAYSQSIYGSSIGFRQEGVEASRERIGESEESQTLDPQTFMDRHADFLRLIAQKERRVHELREELQQQESSLESLKVQWSSLVSLAAPSSQPSTSISPSPSEYATHLRAPRARGSLASPTLTSFSTSELSTSSSSSPATIGGPPSRLRHPPSCSSHILTQPNPSADVNGGGLERALSGIITHTEEYLGPEVVQGGIKFLGNLWKTVGAAAGGTVPLSSIAEREGATRGREENGIRLGQVLICPVRESAVAPWKSSKSPGQN</sequence>
<feature type="region of interest" description="Disordered" evidence="2">
    <location>
        <begin position="140"/>
        <end position="161"/>
    </location>
</feature>
<dbReference type="EMBL" id="ATAM02000014">
    <property type="protein sequence ID" value="KAL0240444.1"/>
    <property type="molecule type" value="Genomic_DNA"/>
</dbReference>
<dbReference type="Proteomes" id="UP000054399">
    <property type="component" value="Unassembled WGS sequence"/>
</dbReference>
<dbReference type="GeneID" id="91993551"/>
<reference evidence="3 4" key="2">
    <citation type="submission" date="2024-01" db="EMBL/GenBank/DDBJ databases">
        <title>Comparative genomics of Cryptococcus and Kwoniella reveals pathogenesis evolution and contrasting modes of karyotype evolution via chromosome fusion or intercentromeric recombination.</title>
        <authorList>
            <person name="Coelho M.A."/>
            <person name="David-Palma M."/>
            <person name="Shea T."/>
            <person name="Bowers K."/>
            <person name="Mcginley-Smith S."/>
            <person name="Mohammad A.W."/>
            <person name="Gnirke A."/>
            <person name="Yurkov A.M."/>
            <person name="Nowrousian M."/>
            <person name="Sun S."/>
            <person name="Cuomo C.A."/>
            <person name="Heitman J."/>
        </authorList>
    </citation>
    <scope>NUCLEOTIDE SEQUENCE [LARGE SCALE GENOMIC DNA]</scope>
    <source>
        <strain evidence="3 4">IND107</strain>
    </source>
</reference>
<gene>
    <name evidence="3" type="ORF">I308_106696</name>
</gene>
<dbReference type="RefSeq" id="XP_066610943.1">
    <property type="nucleotide sequence ID" value="XM_066761118.1"/>
</dbReference>
<feature type="compositionally biased region" description="Low complexity" evidence="2">
    <location>
        <begin position="209"/>
        <end position="222"/>
    </location>
</feature>
<name>A0ABR3BIB6_9TREE</name>
<reference evidence="4" key="1">
    <citation type="submission" date="2015-01" db="EMBL/GenBank/DDBJ databases">
        <title>The Genome Sequence of Cryptococcus gattii MMRL2647.</title>
        <authorList>
            <consortium name="The Broad Institute Genomics Platform"/>
            <person name="Cuomo C."/>
            <person name="Litvintseva A."/>
            <person name="Chen Y."/>
            <person name="Heitman J."/>
            <person name="Sun S."/>
            <person name="Springer D."/>
            <person name="Dromer F."/>
            <person name="Young S."/>
            <person name="Zeng Q."/>
            <person name="Gargeya S."/>
            <person name="Abouelleil A."/>
            <person name="Alvarado L."/>
            <person name="Chapman S.B."/>
            <person name="Gainer-Dewar J."/>
            <person name="Goldberg J."/>
            <person name="Griggs A."/>
            <person name="Gujja S."/>
            <person name="Hansen M."/>
            <person name="Howarth C."/>
            <person name="Imamovic A."/>
            <person name="Larimer J."/>
            <person name="Murphy C."/>
            <person name="Naylor J."/>
            <person name="Pearson M."/>
            <person name="Priest M."/>
            <person name="Roberts A."/>
            <person name="Saif S."/>
            <person name="Shea T."/>
            <person name="Sykes S."/>
            <person name="Wortman J."/>
            <person name="Nusbaum C."/>
            <person name="Birren B."/>
        </authorList>
    </citation>
    <scope>NUCLEOTIDE SEQUENCE [LARGE SCALE GENOMIC DNA]</scope>
    <source>
        <strain evidence="4">IND107</strain>
    </source>
</reference>
<feature type="compositionally biased region" description="Low complexity" evidence="2">
    <location>
        <begin position="94"/>
        <end position="108"/>
    </location>
</feature>
<organism evidence="3 4">
    <name type="scientific">Cryptococcus tetragattii IND107</name>
    <dbReference type="NCBI Taxonomy" id="1296105"/>
    <lineage>
        <taxon>Eukaryota</taxon>
        <taxon>Fungi</taxon>
        <taxon>Dikarya</taxon>
        <taxon>Basidiomycota</taxon>
        <taxon>Agaricomycotina</taxon>
        <taxon>Tremellomycetes</taxon>
        <taxon>Tremellales</taxon>
        <taxon>Cryptococcaceae</taxon>
        <taxon>Cryptococcus</taxon>
        <taxon>Cryptococcus gattii species complex</taxon>
    </lineage>
</organism>
<proteinExistence type="predicted"/>
<evidence type="ECO:0000256" key="2">
    <source>
        <dbReference type="SAM" id="MobiDB-lite"/>
    </source>
</evidence>
<evidence type="ECO:0000313" key="4">
    <source>
        <dbReference type="Proteomes" id="UP000054399"/>
    </source>
</evidence>
<feature type="region of interest" description="Disordered" evidence="2">
    <location>
        <begin position="1"/>
        <end position="33"/>
    </location>
</feature>
<feature type="compositionally biased region" description="Low complexity" evidence="2">
    <location>
        <begin position="14"/>
        <end position="32"/>
    </location>
</feature>
<evidence type="ECO:0000256" key="1">
    <source>
        <dbReference type="SAM" id="Coils"/>
    </source>
</evidence>